<evidence type="ECO:0000313" key="1">
    <source>
        <dbReference type="EMBL" id="APG03137.1"/>
    </source>
</evidence>
<protein>
    <submittedName>
        <fullName evidence="1">Uncharacterized protein</fullName>
    </submittedName>
</protein>
<reference evidence="2" key="1">
    <citation type="submission" date="2016-09" db="EMBL/GenBank/DDBJ databases">
        <authorList>
            <person name="Lysoe E."/>
        </authorList>
    </citation>
    <scope>NUCLEOTIDE SEQUENCE [LARGE SCALE GENOMIC DNA]</scope>
    <source>
        <strain evidence="2">LJ96T</strain>
    </source>
</reference>
<name>A0A0G9HFZ6_9GAMM</name>
<dbReference type="AlphaFoldDB" id="A0A0G9HFZ6"/>
<organism evidence="1 2">
    <name type="scientific">Luteibacter rhizovicinus DSM 16549</name>
    <dbReference type="NCBI Taxonomy" id="1440763"/>
    <lineage>
        <taxon>Bacteria</taxon>
        <taxon>Pseudomonadati</taxon>
        <taxon>Pseudomonadota</taxon>
        <taxon>Gammaproteobacteria</taxon>
        <taxon>Lysobacterales</taxon>
        <taxon>Rhodanobacteraceae</taxon>
        <taxon>Luteibacter</taxon>
    </lineage>
</organism>
<sequence>MPTDTGRDCARAWEAMPWVLQDSAPQEQTEWLMSHLAECDGCRAEFEQQKRLRLAMSLPTDVSIDPELGLRRLLARIDAPEVETSPARAVGGSWLTRALVAAVLIQAIGLGALGARFWAEGTPPPAYRTLSQQAPSVPAGAIHVVPDAAMKLADWNALLRSMQLQVIGGPNDVGAYTVMPSGGAATSPAVVQRLRVAHGVRLAEPVNTHP</sequence>
<keyword evidence="2" id="KW-1185">Reference proteome</keyword>
<dbReference type="STRING" id="1440763.BJI69_03945"/>
<proteinExistence type="predicted"/>
<dbReference type="KEGG" id="lrz:BJI69_03945"/>
<dbReference type="EMBL" id="CP017480">
    <property type="protein sequence ID" value="APG03137.1"/>
    <property type="molecule type" value="Genomic_DNA"/>
</dbReference>
<gene>
    <name evidence="1" type="ORF">BJI69_03945</name>
</gene>
<dbReference type="Proteomes" id="UP000182987">
    <property type="component" value="Chromosome"/>
</dbReference>
<evidence type="ECO:0000313" key="2">
    <source>
        <dbReference type="Proteomes" id="UP000182987"/>
    </source>
</evidence>
<accession>A0A0G9HFZ6</accession>
<dbReference type="PATRIC" id="fig|1440763.5.peg.2434"/>